<dbReference type="Pfam" id="PF21866">
    <property type="entry name" value="DUF6915"/>
    <property type="match status" value="1"/>
</dbReference>
<evidence type="ECO:0000259" key="1">
    <source>
        <dbReference type="Pfam" id="PF21866"/>
    </source>
</evidence>
<keyword evidence="3" id="KW-1185">Reference proteome</keyword>
<dbReference type="RefSeq" id="WP_373878689.1">
    <property type="nucleotide sequence ID" value="NZ_BSDR01000001.1"/>
</dbReference>
<dbReference type="AlphaFoldDB" id="A0A9W6LAA5"/>
<feature type="domain" description="DUF6915" evidence="1">
    <location>
        <begin position="6"/>
        <end position="69"/>
    </location>
</feature>
<reference evidence="2" key="1">
    <citation type="submission" date="2022-12" db="EMBL/GenBank/DDBJ databases">
        <title>Reference genome sequencing for broad-spectrum identification of bacterial and archaeal isolates by mass spectrometry.</title>
        <authorList>
            <person name="Sekiguchi Y."/>
            <person name="Tourlousse D.M."/>
        </authorList>
    </citation>
    <scope>NUCLEOTIDE SEQUENCE</scope>
    <source>
        <strain evidence="2">ASRB1</strain>
    </source>
</reference>
<accession>A0A9W6LAA5</accession>
<gene>
    <name evidence="2" type="ORF">DAMNIGENAA_35370</name>
</gene>
<dbReference type="EMBL" id="BSDR01000001">
    <property type="protein sequence ID" value="GLI36104.1"/>
    <property type="molecule type" value="Genomic_DNA"/>
</dbReference>
<name>A0A9W6LAA5_9BACT</name>
<organism evidence="2 3">
    <name type="scientific">Desulforhabdus amnigena</name>
    <dbReference type="NCBI Taxonomy" id="40218"/>
    <lineage>
        <taxon>Bacteria</taxon>
        <taxon>Pseudomonadati</taxon>
        <taxon>Thermodesulfobacteriota</taxon>
        <taxon>Syntrophobacteria</taxon>
        <taxon>Syntrophobacterales</taxon>
        <taxon>Syntrophobacteraceae</taxon>
        <taxon>Desulforhabdus</taxon>
    </lineage>
</organism>
<dbReference type="Proteomes" id="UP001144372">
    <property type="component" value="Unassembled WGS sequence"/>
</dbReference>
<evidence type="ECO:0000313" key="3">
    <source>
        <dbReference type="Proteomes" id="UP001144372"/>
    </source>
</evidence>
<evidence type="ECO:0000313" key="2">
    <source>
        <dbReference type="EMBL" id="GLI36104.1"/>
    </source>
</evidence>
<sequence>MPSIEKHCEESERLFGARFKEVHLWLDAFAGSKEYGMRHRRRRHHEEGIQEVIILFGDLAGKAARQHIISDLKEEGWTDQDRFPRDEEDYVRMGLF</sequence>
<protein>
    <recommendedName>
        <fullName evidence="1">DUF6915 domain-containing protein</fullName>
    </recommendedName>
</protein>
<proteinExistence type="predicted"/>
<dbReference type="InterPro" id="IPR054061">
    <property type="entry name" value="DUF6915"/>
</dbReference>
<comment type="caution">
    <text evidence="2">The sequence shown here is derived from an EMBL/GenBank/DDBJ whole genome shotgun (WGS) entry which is preliminary data.</text>
</comment>